<gene>
    <name evidence="2" type="ORF">NITFAB_0824</name>
</gene>
<keyword evidence="1" id="KW-0732">Signal</keyword>
<evidence type="ECO:0000313" key="2">
    <source>
        <dbReference type="EMBL" id="SPS05235.1"/>
    </source>
</evidence>
<proteinExistence type="predicted"/>
<name>A0A2X0SJY5_9PROT</name>
<dbReference type="Pfam" id="PF03382">
    <property type="entry name" value="DUF285"/>
    <property type="match status" value="1"/>
</dbReference>
<dbReference type="NCBIfam" id="TIGR02167">
    <property type="entry name" value="Liste_lipo_26"/>
    <property type="match status" value="4"/>
</dbReference>
<dbReference type="InterPro" id="IPR005046">
    <property type="entry name" value="DUF285"/>
</dbReference>
<reference evidence="2" key="1">
    <citation type="submission" date="2018-05" db="EMBL/GenBank/DDBJ databases">
        <authorList>
            <person name="Lanie J.A."/>
            <person name="Ng W.-L."/>
            <person name="Kazmierczak K.M."/>
            <person name="Andrzejewski T.M."/>
            <person name="Davidsen T.M."/>
            <person name="Wayne K.J."/>
            <person name="Tettelin H."/>
            <person name="Glass J.I."/>
            <person name="Rusch D."/>
            <person name="Podicherti R."/>
            <person name="Tsui H.-C.T."/>
            <person name="Winkler M.E."/>
        </authorList>
    </citation>
    <scope>NUCLEOTIDE SEQUENCE</scope>
    <source>
        <strain evidence="2">KNB</strain>
    </source>
</reference>
<dbReference type="EMBL" id="LS423452">
    <property type="protein sequence ID" value="SPS05235.1"/>
    <property type="molecule type" value="Genomic_DNA"/>
</dbReference>
<organism evidence="2">
    <name type="scientific">Candidatus Nitrotoga fabula</name>
    <dbReference type="NCBI Taxonomy" id="2182327"/>
    <lineage>
        <taxon>Bacteria</taxon>
        <taxon>Pseudomonadati</taxon>
        <taxon>Pseudomonadota</taxon>
        <taxon>Betaproteobacteria</taxon>
        <taxon>Nitrosomonadales</taxon>
        <taxon>Gallionellaceae</taxon>
        <taxon>Candidatus Nitrotoga</taxon>
    </lineage>
</organism>
<protein>
    <submittedName>
        <fullName evidence="2">Uncharacterized protein</fullName>
    </submittedName>
</protein>
<feature type="signal peptide" evidence="1">
    <location>
        <begin position="1"/>
        <end position="23"/>
    </location>
</feature>
<sequence>MRYITGTLLAFCLFAILPSITQAASFTTDDFITTWDTTKAGTSASNQITIPGTGSGYSYSIYWESLSSTTATGTIATSTSASQTITFPEPGEYKVAIKGTYPRIYFNNGGDKLKILTVEQWGSNPWTSTDSAFYGCANLTVPATDAPNLSGVTNMRFMFYGTSLNNPVNHWDISNIENMQYLFRGTPFNQPLDNWNTSNVTNLLHTFAFATSFNQPLNMWNTSKVTDMGWTFYNATSFNQPLDNWDTSNVTRMTIMFGSAKYSNHQPTTFNQPLDNWDTSNVTQMNAMFSNNSSFNQTLNAWNVSKVTNLSEMFSHASSFNQALNNWNVASTTNMTDMFLNATLSQSNLDSTLSSWAAQSLKSNVPFHLGLKTYSSTGQTALNTLRDTYNWTITEQYQAEYQEGEDYTISGTAIQSPINDNGTTTAVEVIPNNRCTFINWSDNNTANPRTDTLTDNLTVSAIVECPNPSKSNGTSAATRYKKLLEFGNTAEAEAVKDRYLVTTSSNPDAPTLETVSNNIKLLITNPAINNNLEYRQQLISILQQLVQILRGMTGASS</sequence>
<dbReference type="AlphaFoldDB" id="A0A2X0SJY5"/>
<dbReference type="InterPro" id="IPR011889">
    <property type="entry name" value="Liste_lipo_26"/>
</dbReference>
<evidence type="ECO:0000256" key="1">
    <source>
        <dbReference type="SAM" id="SignalP"/>
    </source>
</evidence>
<feature type="chain" id="PRO_5016143181" evidence="1">
    <location>
        <begin position="24"/>
        <end position="557"/>
    </location>
</feature>
<accession>A0A2X0SJY5</accession>